<dbReference type="InterPro" id="IPR049065">
    <property type="entry name" value="Nakanori"/>
</dbReference>
<dbReference type="PANTHER" id="PTHR36482:SF5">
    <property type="entry name" value="23 KDA JASMONATE-INDUCED PROTEIN-LIKE"/>
    <property type="match status" value="1"/>
</dbReference>
<accession>A0A7C8YVU5</accession>
<evidence type="ECO:0000313" key="1">
    <source>
        <dbReference type="EMBL" id="MBA4627453.1"/>
    </source>
</evidence>
<dbReference type="InterPro" id="IPR053085">
    <property type="entry name" value="Jasmonate-induced_protein"/>
</dbReference>
<dbReference type="AlphaFoldDB" id="A0A7C8YVU5"/>
<dbReference type="EMBL" id="GISG01062189">
    <property type="protein sequence ID" value="MBA4627453.1"/>
    <property type="molecule type" value="Transcribed_RNA"/>
</dbReference>
<protein>
    <submittedName>
        <fullName evidence="1">Uncharacterized protein</fullName>
    </submittedName>
</protein>
<proteinExistence type="predicted"/>
<name>A0A7C8YVU5_OPUST</name>
<reference evidence="1" key="1">
    <citation type="journal article" date="2013" name="J. Plant Res.">
        <title>Effect of fungi and light on seed germination of three Opuntia species from semiarid lands of central Mexico.</title>
        <authorList>
            <person name="Delgado-Sanchez P."/>
            <person name="Jimenez-Bremont J.F."/>
            <person name="Guerrero-Gonzalez Mde L."/>
            <person name="Flores J."/>
        </authorList>
    </citation>
    <scope>NUCLEOTIDE SEQUENCE</scope>
    <source>
        <tissue evidence="1">Cladode</tissue>
    </source>
</reference>
<dbReference type="PANTHER" id="PTHR36482">
    <property type="entry name" value="OSJNBA0024J22.15 PROTEIN"/>
    <property type="match status" value="1"/>
</dbReference>
<sequence length="216" mass="23657">MACNVFGIPITNETLKEMAEYHDKKIASKDRARVAFETKNAEGKDVNARKFVENLRKEYAEDCILCLIYNATGDSVILDTYKHGDGSLAPSPYPVVIANGQWGAFLKQVPNSTVRDGAAALVYAAKNADGLEGQLVFVYAAVEPGRCYTEIRPPKYYPRPGQGFEQYNKQLNVELTYVSKATNDGFATFASIGGTTKSPVFEGIMTLEGAWACDQS</sequence>
<reference evidence="1" key="2">
    <citation type="submission" date="2020-07" db="EMBL/GenBank/DDBJ databases">
        <authorList>
            <person name="Vera ALvarez R."/>
            <person name="Arias-Moreno D.M."/>
            <person name="Jimenez-Jacinto V."/>
            <person name="Jimenez-Bremont J.F."/>
            <person name="Swaminathan K."/>
            <person name="Moose S.P."/>
            <person name="Guerrero-Gonzalez M.L."/>
            <person name="Marino-Ramirez L."/>
            <person name="Landsman D."/>
            <person name="Rodriguez-Kessler M."/>
            <person name="Delgado-Sanchez P."/>
        </authorList>
    </citation>
    <scope>NUCLEOTIDE SEQUENCE</scope>
    <source>
        <tissue evidence="1">Cladode</tissue>
    </source>
</reference>
<organism evidence="1">
    <name type="scientific">Opuntia streptacantha</name>
    <name type="common">Prickly pear cactus</name>
    <name type="synonym">Opuntia cardona</name>
    <dbReference type="NCBI Taxonomy" id="393608"/>
    <lineage>
        <taxon>Eukaryota</taxon>
        <taxon>Viridiplantae</taxon>
        <taxon>Streptophyta</taxon>
        <taxon>Embryophyta</taxon>
        <taxon>Tracheophyta</taxon>
        <taxon>Spermatophyta</taxon>
        <taxon>Magnoliopsida</taxon>
        <taxon>eudicotyledons</taxon>
        <taxon>Gunneridae</taxon>
        <taxon>Pentapetalae</taxon>
        <taxon>Caryophyllales</taxon>
        <taxon>Cactineae</taxon>
        <taxon>Cactaceae</taxon>
        <taxon>Opuntioideae</taxon>
        <taxon>Opuntia</taxon>
    </lineage>
</organism>
<dbReference type="Pfam" id="PF21230">
    <property type="entry name" value="Nakanori"/>
    <property type="match status" value="1"/>
</dbReference>